<keyword evidence="4" id="KW-0175">Coiled coil</keyword>
<protein>
    <recommendedName>
        <fullName evidence="6">Pep3/Vps18 beta-propeller domain-containing protein</fullName>
    </recommendedName>
</protein>
<feature type="region of interest" description="Disordered" evidence="5">
    <location>
        <begin position="170"/>
        <end position="202"/>
    </location>
</feature>
<dbReference type="InterPro" id="IPR007810">
    <property type="entry name" value="Pep3/Vps18_beta-prop"/>
</dbReference>
<proteinExistence type="predicted"/>
<accession>A0ABD3SD81</accession>
<evidence type="ECO:0000256" key="3">
    <source>
        <dbReference type="ARBA" id="ARBA00022833"/>
    </source>
</evidence>
<dbReference type="PANTHER" id="PTHR23323:SF26">
    <property type="entry name" value="VACUOLAR PROTEIN SORTING-ASSOCIATED PROTEIN 18 HOMOLOG"/>
    <property type="match status" value="1"/>
</dbReference>
<dbReference type="Pfam" id="PF05131">
    <property type="entry name" value="Pep3_Vps18"/>
    <property type="match status" value="1"/>
</dbReference>
<evidence type="ECO:0000256" key="2">
    <source>
        <dbReference type="ARBA" id="ARBA00022771"/>
    </source>
</evidence>
<feature type="compositionally biased region" description="Polar residues" evidence="5">
    <location>
        <begin position="1"/>
        <end position="12"/>
    </location>
</feature>
<keyword evidence="3" id="KW-0862">Zinc</keyword>
<sequence>NTLKKNVMSTNPFDYDDDDGGGALARGPRRRHQHQQHLDRHTVRDGNAQQQQQQQHQQQHQQQQQQQRKQMQRHSPPTERSRQYLHNHQRNQQRLPNVAPIFSARGVEWPLPSAFAPAQYRSYRRESRASGVGIGISSSGLAIVNNIDASSSSMHGAAAIVITVGRGRSRTDVASEERRRSRPARGVGMASRPRPMASGVAPWGRFDGGGGGGYGGLTGLMGRVLGASSASASGGSRAASNIANEIEEADMNSSATRPVWPPRPHCVAAANGWIVAVVECGPPHGVPMHHPPHPSSSSSSSSAAAAAIVSPVALASLMPPLRLVSRWNVRRGTTLGSDGDRLIPLPPPVRPVVTWDAAVEASTASGGAISGGGGSSSSSNAGDDPNFGRIMRTFVDPTGCHVFLSARNGEAYYLHSTSKVVTKLSGFGPGVDGSFSSSRAGATLAEATGGGGGDGTSVAQTGLTPGSYVTAVGWDRDRGTEGSTKRILLGTSYGELYEYSLQCQVSSGKSKSSPFDAKAGEINATMEDSDSDPIEFPILLHRLNATDTSRTSDESRGGTFSRSPVRDGSAAVCGILFHRVVGGVGAAGSGDAGSGGCAIVLASTGGSHRHTRLHTFRSEPSSSSSLTLRSAFVRHASSTANGGGSYRSFVELPGSVEFADLCSCNDESFALKTETGIYYGTTERSASGIAGLGGTGGIVGAGMLTYDSLVNVSGLAGLSGHSDGMLTTPTSIGMTPHHFITLNSTNNVKFINRVAKKVIQEERVDWESLSQASTLESDLQYRGSMRGVMVASAELLTDIRRPDQIWLRKERSLVHISSSCEDRDVWKYTLAQCIEKATTSCHNVAQHSGGATDGAISLPGALLTSEEKYVESQFEHAKSLCINPAQKAVVNVVRAEYHLSQGRAELAAKYMAQCPSTVMPFADTALRLLLPMIRGDSNSDTAVVSPRKNSHKANEALSTSNLPLITYLTDKMKAVKTDRDPVVGTILGTWLTELHLQERELREELNFRHNKKTGHGQPATANKALLHQFLSSFVRDMDSKSIIKVLASHDISAGECAGYAAAAGDIGTAVNAALSGEDEKNGALDALRVLNDSPIEKAEPYYYKYASTLLSRVPMSAAKSFVGRYTEGLSDNKLLPAFMNYEQRRKSNSSLFAVDSVAIASNSTFVDDPNASITYFEGVITLGSKSRAIFNYLTSLYASLEDEGPLFRFLSTHVPPAASLPLFTGGGVGAIILKQAEEERNCPLDKGYALRTILRTGRHFRSAVKLYMGFGMRQQAVDPSLARELARQCEDKDERKRLWLMIARNAAGNGSTLRDGKDVVSRVVTVLKECGPEILSIEDVLPFLPDFAQIDQIKDEICNALASYSSKIEHYLKEMNECDQTCDALRDELNRLKNTGTHVRADARCALTDKPIFETGEPFYAFPSGYVALETALKREVIPYLNERQLDRLNFVENELEKIRKSQSSEFLSPIDVAKYDYEVEELTAELSGLIAAECPLTGSIMVESIDRGFSSEEEV</sequence>
<dbReference type="GO" id="GO:0012505">
    <property type="term" value="C:endomembrane system"/>
    <property type="evidence" value="ECO:0007669"/>
    <property type="project" value="UniProtKB-SubCell"/>
</dbReference>
<feature type="coiled-coil region" evidence="4">
    <location>
        <begin position="1368"/>
        <end position="1395"/>
    </location>
</feature>
<feature type="compositionally biased region" description="Basic and acidic residues" evidence="5">
    <location>
        <begin position="170"/>
        <end position="179"/>
    </location>
</feature>
<feature type="non-terminal residue" evidence="7">
    <location>
        <position position="1"/>
    </location>
</feature>
<keyword evidence="1" id="KW-0479">Metal-binding</keyword>
<evidence type="ECO:0000256" key="4">
    <source>
        <dbReference type="SAM" id="Coils"/>
    </source>
</evidence>
<keyword evidence="8" id="KW-1185">Reference proteome</keyword>
<keyword evidence="2" id="KW-0863">Zinc-finger</keyword>
<organism evidence="7 8">
    <name type="scientific">Cyclostephanos tholiformis</name>
    <dbReference type="NCBI Taxonomy" id="382380"/>
    <lineage>
        <taxon>Eukaryota</taxon>
        <taxon>Sar</taxon>
        <taxon>Stramenopiles</taxon>
        <taxon>Ochrophyta</taxon>
        <taxon>Bacillariophyta</taxon>
        <taxon>Coscinodiscophyceae</taxon>
        <taxon>Thalassiosirophycidae</taxon>
        <taxon>Stephanodiscales</taxon>
        <taxon>Stephanodiscaceae</taxon>
        <taxon>Cyclostephanos</taxon>
    </lineage>
</organism>
<gene>
    <name evidence="7" type="ORF">ACHAXA_006907</name>
</gene>
<dbReference type="Proteomes" id="UP001530377">
    <property type="component" value="Unassembled WGS sequence"/>
</dbReference>
<feature type="domain" description="Pep3/Vps18 beta-propeller" evidence="6">
    <location>
        <begin position="468"/>
        <end position="780"/>
    </location>
</feature>
<evidence type="ECO:0000259" key="6">
    <source>
        <dbReference type="Pfam" id="PF05131"/>
    </source>
</evidence>
<dbReference type="EMBL" id="JALLPB020000065">
    <property type="protein sequence ID" value="KAL3822479.1"/>
    <property type="molecule type" value="Genomic_DNA"/>
</dbReference>
<comment type="caution">
    <text evidence="7">The sequence shown here is derived from an EMBL/GenBank/DDBJ whole genome shotgun (WGS) entry which is preliminary data.</text>
</comment>
<feature type="compositionally biased region" description="Low complexity" evidence="5">
    <location>
        <begin position="49"/>
        <end position="67"/>
    </location>
</feature>
<feature type="region of interest" description="Disordered" evidence="5">
    <location>
        <begin position="1"/>
        <end position="96"/>
    </location>
</feature>
<name>A0ABD3SD81_9STRA</name>
<reference evidence="7 8" key="1">
    <citation type="submission" date="2024-10" db="EMBL/GenBank/DDBJ databases">
        <title>Updated reference genomes for cyclostephanoid diatoms.</title>
        <authorList>
            <person name="Roberts W.R."/>
            <person name="Alverson A.J."/>
        </authorList>
    </citation>
    <scope>NUCLEOTIDE SEQUENCE [LARGE SCALE GENOMIC DNA]</scope>
    <source>
        <strain evidence="7 8">AJA228-03</strain>
    </source>
</reference>
<dbReference type="GO" id="GO:0008270">
    <property type="term" value="F:zinc ion binding"/>
    <property type="evidence" value="ECO:0007669"/>
    <property type="project" value="UniProtKB-KW"/>
</dbReference>
<dbReference type="PANTHER" id="PTHR23323">
    <property type="entry name" value="VACUOLAR PROTEIN SORTING-ASSOCIATED PROTEIN"/>
    <property type="match status" value="1"/>
</dbReference>
<evidence type="ECO:0000256" key="5">
    <source>
        <dbReference type="SAM" id="MobiDB-lite"/>
    </source>
</evidence>
<evidence type="ECO:0000313" key="8">
    <source>
        <dbReference type="Proteomes" id="UP001530377"/>
    </source>
</evidence>
<evidence type="ECO:0000313" key="7">
    <source>
        <dbReference type="EMBL" id="KAL3822479.1"/>
    </source>
</evidence>
<evidence type="ECO:0000256" key="1">
    <source>
        <dbReference type="ARBA" id="ARBA00022723"/>
    </source>
</evidence>